<comment type="subcellular location">
    <subcellularLocation>
        <location evidence="1 14">Cytoplasm</location>
    </subcellularLocation>
</comment>
<dbReference type="Gene3D" id="3.40.50.720">
    <property type="entry name" value="NAD(P)-binding Rossmann-like Domain"/>
    <property type="match status" value="1"/>
</dbReference>
<dbReference type="HAMAP" id="MF_00046">
    <property type="entry name" value="MurC"/>
    <property type="match status" value="1"/>
</dbReference>
<dbReference type="Proteomes" id="UP000051176">
    <property type="component" value="Unassembled WGS sequence"/>
</dbReference>
<keyword evidence="9 14" id="KW-0133">Cell shape</keyword>
<dbReference type="InterPro" id="IPR050061">
    <property type="entry name" value="MurCDEF_pg_biosynth"/>
</dbReference>
<dbReference type="EMBL" id="AZCZ01000024">
    <property type="protein sequence ID" value="KRK36317.1"/>
    <property type="molecule type" value="Genomic_DNA"/>
</dbReference>
<evidence type="ECO:0000256" key="11">
    <source>
        <dbReference type="ARBA" id="ARBA00023306"/>
    </source>
</evidence>
<evidence type="ECO:0000259" key="17">
    <source>
        <dbReference type="Pfam" id="PF08245"/>
    </source>
</evidence>
<accession>A0A0R1GQM6</accession>
<evidence type="ECO:0000259" key="16">
    <source>
        <dbReference type="Pfam" id="PF02875"/>
    </source>
</evidence>
<gene>
    <name evidence="14" type="primary">murC</name>
    <name evidence="18" type="ORF">FD07_GL000951</name>
</gene>
<keyword evidence="6 14" id="KW-0132">Cell division</keyword>
<dbReference type="GO" id="GO:0009252">
    <property type="term" value="P:peptidoglycan biosynthetic process"/>
    <property type="evidence" value="ECO:0007669"/>
    <property type="project" value="UniProtKB-UniRule"/>
</dbReference>
<feature type="domain" description="Mur ligase C-terminal" evidence="16">
    <location>
        <begin position="329"/>
        <end position="450"/>
    </location>
</feature>
<comment type="caution">
    <text evidence="18">The sequence shown here is derived from an EMBL/GenBank/DDBJ whole genome shotgun (WGS) entry which is preliminary data.</text>
</comment>
<evidence type="ECO:0000313" key="18">
    <source>
        <dbReference type="EMBL" id="KRK36317.1"/>
    </source>
</evidence>
<feature type="binding site" evidence="14">
    <location>
        <begin position="139"/>
        <end position="145"/>
    </location>
    <ligand>
        <name>ATP</name>
        <dbReference type="ChEBI" id="CHEBI:30616"/>
    </ligand>
</feature>
<dbReference type="InterPro" id="IPR013221">
    <property type="entry name" value="Mur_ligase_cen"/>
</dbReference>
<comment type="pathway">
    <text evidence="2 14">Cell wall biogenesis; peptidoglycan biosynthesis.</text>
</comment>
<evidence type="ECO:0000256" key="8">
    <source>
        <dbReference type="ARBA" id="ARBA00022840"/>
    </source>
</evidence>
<sequence length="471" mass="52648">MLEWKESHSHGLLSQVAFTAQSRKEDHLMDNATVYHFVGIKGSGMSALALILHDKGFKVQGSDITQYTFTQRGLEKAGIDVMGFDEANIHEGLTVIAGNSFTDDHPEIKKARAMGLPVYRYHEFLGHLIEGYTSIGVAGAHGKTSTTGLLSHVLSGVAPTSYLIGDGTGKGTPNARFFVYEADEYRRHFLATKPDYAIMTNIDFDHPDYYTGIDDVYSAFETWANQVKKGIFAWGDDPELRKLKTDVPVYYYGTSDRDDFQAKNIKRSTTGSTFDVYHDGKNLGNFEIHLYGEHNVLNSLAVIAVSYFEKVNMDEIKRELADFKGVKRRFTERKLADMTIIDDYAHHPSEIKATLDAARQKYPDKEIIAVFQPHTFSRTIALMDDFAKSLNLADKVFLTNIFSSARETQGAVSSKDLAAKIAKGGEILTVDNMSPLLDFHDAVVVFMGAGDVQKYERSYEELLSHLSLKNN</sequence>
<dbReference type="Pfam" id="PF08245">
    <property type="entry name" value="Mur_ligase_M"/>
    <property type="match status" value="1"/>
</dbReference>
<keyword evidence="7 14" id="KW-0547">Nucleotide-binding</keyword>
<feature type="domain" description="Mur ligase N-terminal catalytic" evidence="15">
    <location>
        <begin position="35"/>
        <end position="132"/>
    </location>
</feature>
<dbReference type="InterPro" id="IPR036565">
    <property type="entry name" value="Mur-like_cat_sf"/>
</dbReference>
<dbReference type="Pfam" id="PF02875">
    <property type="entry name" value="Mur_ligase_C"/>
    <property type="match status" value="1"/>
</dbReference>
<evidence type="ECO:0000256" key="1">
    <source>
        <dbReference type="ARBA" id="ARBA00004496"/>
    </source>
</evidence>
<dbReference type="Gene3D" id="3.90.190.20">
    <property type="entry name" value="Mur ligase, C-terminal domain"/>
    <property type="match status" value="1"/>
</dbReference>
<dbReference type="GO" id="GO:0008763">
    <property type="term" value="F:UDP-N-acetylmuramate-L-alanine ligase activity"/>
    <property type="evidence" value="ECO:0007669"/>
    <property type="project" value="UniProtKB-UniRule"/>
</dbReference>
<dbReference type="PANTHER" id="PTHR43445">
    <property type="entry name" value="UDP-N-ACETYLMURAMATE--L-ALANINE LIGASE-RELATED"/>
    <property type="match status" value="1"/>
</dbReference>
<dbReference type="GO" id="GO:0005524">
    <property type="term" value="F:ATP binding"/>
    <property type="evidence" value="ECO:0007669"/>
    <property type="project" value="UniProtKB-UniRule"/>
</dbReference>
<evidence type="ECO:0000313" key="19">
    <source>
        <dbReference type="Proteomes" id="UP000051176"/>
    </source>
</evidence>
<keyword evidence="11 14" id="KW-0131">Cell cycle</keyword>
<dbReference type="SUPFAM" id="SSF51984">
    <property type="entry name" value="MurCD N-terminal domain"/>
    <property type="match status" value="1"/>
</dbReference>
<dbReference type="UniPathway" id="UPA00219"/>
<dbReference type="eggNOG" id="COG0773">
    <property type="taxonomic scope" value="Bacteria"/>
</dbReference>
<dbReference type="PATRIC" id="fig|1267003.4.peg.1010"/>
<evidence type="ECO:0000256" key="7">
    <source>
        <dbReference type="ARBA" id="ARBA00022741"/>
    </source>
</evidence>
<keyword evidence="8 14" id="KW-0067">ATP-binding</keyword>
<evidence type="ECO:0000256" key="14">
    <source>
        <dbReference type="HAMAP-Rule" id="MF_00046"/>
    </source>
</evidence>
<evidence type="ECO:0000256" key="4">
    <source>
        <dbReference type="ARBA" id="ARBA00022490"/>
    </source>
</evidence>
<dbReference type="Gene3D" id="3.40.1190.10">
    <property type="entry name" value="Mur-like, catalytic domain"/>
    <property type="match status" value="1"/>
</dbReference>
<evidence type="ECO:0000256" key="2">
    <source>
        <dbReference type="ARBA" id="ARBA00004752"/>
    </source>
</evidence>
<dbReference type="Pfam" id="PF01225">
    <property type="entry name" value="Mur_ligase"/>
    <property type="match status" value="1"/>
</dbReference>
<evidence type="ECO:0000256" key="5">
    <source>
        <dbReference type="ARBA" id="ARBA00022598"/>
    </source>
</evidence>
<evidence type="ECO:0000259" key="15">
    <source>
        <dbReference type="Pfam" id="PF01225"/>
    </source>
</evidence>
<dbReference type="GO" id="GO:0051301">
    <property type="term" value="P:cell division"/>
    <property type="evidence" value="ECO:0007669"/>
    <property type="project" value="UniProtKB-KW"/>
</dbReference>
<dbReference type="InterPro" id="IPR004101">
    <property type="entry name" value="Mur_ligase_C"/>
</dbReference>
<dbReference type="AlphaFoldDB" id="A0A0R1GQM6"/>
<comment type="catalytic activity">
    <reaction evidence="13 14">
        <text>UDP-N-acetyl-alpha-D-muramate + L-alanine + ATP = UDP-N-acetyl-alpha-D-muramoyl-L-alanine + ADP + phosphate + H(+)</text>
        <dbReference type="Rhea" id="RHEA:23372"/>
        <dbReference type="ChEBI" id="CHEBI:15378"/>
        <dbReference type="ChEBI" id="CHEBI:30616"/>
        <dbReference type="ChEBI" id="CHEBI:43474"/>
        <dbReference type="ChEBI" id="CHEBI:57972"/>
        <dbReference type="ChEBI" id="CHEBI:70757"/>
        <dbReference type="ChEBI" id="CHEBI:83898"/>
        <dbReference type="ChEBI" id="CHEBI:456216"/>
        <dbReference type="EC" id="6.3.2.8"/>
    </reaction>
</comment>
<dbReference type="InterPro" id="IPR000713">
    <property type="entry name" value="Mur_ligase_N"/>
</dbReference>
<comment type="similarity">
    <text evidence="14">Belongs to the MurCDEF family.</text>
</comment>
<evidence type="ECO:0000256" key="10">
    <source>
        <dbReference type="ARBA" id="ARBA00022984"/>
    </source>
</evidence>
<dbReference type="SUPFAM" id="SSF53244">
    <property type="entry name" value="MurD-like peptide ligases, peptide-binding domain"/>
    <property type="match status" value="1"/>
</dbReference>
<proteinExistence type="inferred from homology"/>
<protein>
    <recommendedName>
        <fullName evidence="3 14">UDP-N-acetylmuramate--L-alanine ligase</fullName>
        <ecNumber evidence="3 14">6.3.2.8</ecNumber>
    </recommendedName>
    <alternativeName>
        <fullName evidence="14">UDP-N-acetylmuramoyl-L-alanine synthetase</fullName>
    </alternativeName>
</protein>
<dbReference type="PANTHER" id="PTHR43445:SF3">
    <property type="entry name" value="UDP-N-ACETYLMURAMATE--L-ALANINE LIGASE"/>
    <property type="match status" value="1"/>
</dbReference>
<reference evidence="18 19" key="1">
    <citation type="journal article" date="2015" name="Genome Announc.">
        <title>Expanding the biotechnology potential of lactobacilli through comparative genomics of 213 strains and associated genera.</title>
        <authorList>
            <person name="Sun Z."/>
            <person name="Harris H.M."/>
            <person name="McCann A."/>
            <person name="Guo C."/>
            <person name="Argimon S."/>
            <person name="Zhang W."/>
            <person name="Yang X."/>
            <person name="Jeffery I.B."/>
            <person name="Cooney J.C."/>
            <person name="Kagawa T.F."/>
            <person name="Liu W."/>
            <person name="Song Y."/>
            <person name="Salvetti E."/>
            <person name="Wrobel A."/>
            <person name="Rasinkangas P."/>
            <person name="Parkhill J."/>
            <person name="Rea M.C."/>
            <person name="O'Sullivan O."/>
            <person name="Ritari J."/>
            <person name="Douillard F.P."/>
            <person name="Paul Ross R."/>
            <person name="Yang R."/>
            <person name="Briner A.E."/>
            <person name="Felis G.E."/>
            <person name="de Vos W.M."/>
            <person name="Barrangou R."/>
            <person name="Klaenhammer T.R."/>
            <person name="Caufield P.W."/>
            <person name="Cui Y."/>
            <person name="Zhang H."/>
            <person name="O'Toole P.W."/>
        </authorList>
    </citation>
    <scope>NUCLEOTIDE SEQUENCE [LARGE SCALE GENOMIC DNA]</scope>
    <source>
        <strain evidence="18 19">ATCC 53295</strain>
    </source>
</reference>
<evidence type="ECO:0000256" key="13">
    <source>
        <dbReference type="ARBA" id="ARBA00047833"/>
    </source>
</evidence>
<dbReference type="InterPro" id="IPR036615">
    <property type="entry name" value="Mur_ligase_C_dom_sf"/>
</dbReference>
<dbReference type="GO" id="GO:0008360">
    <property type="term" value="P:regulation of cell shape"/>
    <property type="evidence" value="ECO:0007669"/>
    <property type="project" value="UniProtKB-KW"/>
</dbReference>
<dbReference type="STRING" id="357278.IV61_GL001049"/>
<dbReference type="InterPro" id="IPR005758">
    <property type="entry name" value="UDP-N-AcMur_Ala_ligase_MurC"/>
</dbReference>
<keyword evidence="10 14" id="KW-0573">Peptidoglycan synthesis</keyword>
<keyword evidence="5 14" id="KW-0436">Ligase</keyword>
<evidence type="ECO:0000256" key="12">
    <source>
        <dbReference type="ARBA" id="ARBA00023316"/>
    </source>
</evidence>
<feature type="domain" description="Mur ligase central" evidence="17">
    <location>
        <begin position="137"/>
        <end position="305"/>
    </location>
</feature>
<evidence type="ECO:0000256" key="3">
    <source>
        <dbReference type="ARBA" id="ARBA00012211"/>
    </source>
</evidence>
<organism evidence="18 19">
    <name type="scientific">Levilactobacillus parabrevis ATCC 53295</name>
    <dbReference type="NCBI Taxonomy" id="1267003"/>
    <lineage>
        <taxon>Bacteria</taxon>
        <taxon>Bacillati</taxon>
        <taxon>Bacillota</taxon>
        <taxon>Bacilli</taxon>
        <taxon>Lactobacillales</taxon>
        <taxon>Lactobacillaceae</taxon>
        <taxon>Levilactobacillus</taxon>
    </lineage>
</organism>
<keyword evidence="19" id="KW-1185">Reference proteome</keyword>
<dbReference type="NCBIfam" id="TIGR01082">
    <property type="entry name" value="murC"/>
    <property type="match status" value="1"/>
</dbReference>
<dbReference type="GO" id="GO:0071555">
    <property type="term" value="P:cell wall organization"/>
    <property type="evidence" value="ECO:0007669"/>
    <property type="project" value="UniProtKB-KW"/>
</dbReference>
<dbReference type="SUPFAM" id="SSF53623">
    <property type="entry name" value="MurD-like peptide ligases, catalytic domain"/>
    <property type="match status" value="1"/>
</dbReference>
<comment type="function">
    <text evidence="14">Cell wall formation.</text>
</comment>
<evidence type="ECO:0000256" key="6">
    <source>
        <dbReference type="ARBA" id="ARBA00022618"/>
    </source>
</evidence>
<keyword evidence="4 14" id="KW-0963">Cytoplasm</keyword>
<dbReference type="EC" id="6.3.2.8" evidence="3 14"/>
<keyword evidence="12 14" id="KW-0961">Cell wall biogenesis/degradation</keyword>
<name>A0A0R1GQM6_9LACO</name>
<dbReference type="GO" id="GO:0005737">
    <property type="term" value="C:cytoplasm"/>
    <property type="evidence" value="ECO:0007669"/>
    <property type="project" value="UniProtKB-SubCell"/>
</dbReference>
<evidence type="ECO:0000256" key="9">
    <source>
        <dbReference type="ARBA" id="ARBA00022960"/>
    </source>
</evidence>